<keyword evidence="1" id="KW-1133">Transmembrane helix</keyword>
<keyword evidence="2" id="KW-0732">Signal</keyword>
<sequence length="115" mass="12154">MARRCESAAVMVACLIATFLAGLHGVNASTGGETSGFMAFAEGIATAARDKILECSGAEPDSHLPLIVLGAMGAALVAFTLYLTRLFFDRDPYVFNGGKMGKLEAQSVYTNKKRC</sequence>
<keyword evidence="1" id="KW-0812">Transmembrane</keyword>
<dbReference type="EMBL" id="FN648726">
    <property type="protein sequence ID" value="CBN79866.1"/>
    <property type="molecule type" value="Genomic_DNA"/>
</dbReference>
<dbReference type="Proteomes" id="UP000002630">
    <property type="component" value="Linkage Group LG02"/>
</dbReference>
<feature type="signal peptide" evidence="2">
    <location>
        <begin position="1"/>
        <end position="28"/>
    </location>
</feature>
<evidence type="ECO:0000313" key="4">
    <source>
        <dbReference type="Proteomes" id="UP000002630"/>
    </source>
</evidence>
<evidence type="ECO:0000313" key="3">
    <source>
        <dbReference type="EMBL" id="CBN79866.1"/>
    </source>
</evidence>
<proteinExistence type="predicted"/>
<evidence type="ECO:0000256" key="2">
    <source>
        <dbReference type="SAM" id="SignalP"/>
    </source>
</evidence>
<gene>
    <name evidence="3" type="ORF">Esi_0516_0005</name>
</gene>
<feature type="transmembrane region" description="Helical" evidence="1">
    <location>
        <begin position="63"/>
        <end position="83"/>
    </location>
</feature>
<keyword evidence="1" id="KW-0472">Membrane</keyword>
<dbReference type="OrthoDB" id="10276795at2759"/>
<dbReference type="InParanoid" id="D8LNZ3"/>
<feature type="chain" id="PRO_5003117412" evidence="2">
    <location>
        <begin position="29"/>
        <end position="115"/>
    </location>
</feature>
<dbReference type="EMBL" id="FN649727">
    <property type="protein sequence ID" value="CBN79866.1"/>
    <property type="molecule type" value="Genomic_DNA"/>
</dbReference>
<name>D8LNZ3_ECTSI</name>
<keyword evidence="4" id="KW-1185">Reference proteome</keyword>
<evidence type="ECO:0000256" key="1">
    <source>
        <dbReference type="SAM" id="Phobius"/>
    </source>
</evidence>
<reference evidence="3 4" key="1">
    <citation type="journal article" date="2010" name="Nature">
        <title>The Ectocarpus genome and the independent evolution of multicellularity in brown algae.</title>
        <authorList>
            <person name="Cock J.M."/>
            <person name="Sterck L."/>
            <person name="Rouze P."/>
            <person name="Scornet D."/>
            <person name="Allen A.E."/>
            <person name="Amoutzias G."/>
            <person name="Anthouard V."/>
            <person name="Artiguenave F."/>
            <person name="Aury J.M."/>
            <person name="Badger J.H."/>
            <person name="Beszteri B."/>
            <person name="Billiau K."/>
            <person name="Bonnet E."/>
            <person name="Bothwell J.H."/>
            <person name="Bowler C."/>
            <person name="Boyen C."/>
            <person name="Brownlee C."/>
            <person name="Carrano C.J."/>
            <person name="Charrier B."/>
            <person name="Cho G.Y."/>
            <person name="Coelho S.M."/>
            <person name="Collen J."/>
            <person name="Corre E."/>
            <person name="Da Silva C."/>
            <person name="Delage L."/>
            <person name="Delaroque N."/>
            <person name="Dittami S.M."/>
            <person name="Doulbeau S."/>
            <person name="Elias M."/>
            <person name="Farnham G."/>
            <person name="Gachon C.M."/>
            <person name="Gschloessl B."/>
            <person name="Heesch S."/>
            <person name="Jabbari K."/>
            <person name="Jubin C."/>
            <person name="Kawai H."/>
            <person name="Kimura K."/>
            <person name="Kloareg B."/>
            <person name="Kupper F.C."/>
            <person name="Lang D."/>
            <person name="Le Bail A."/>
            <person name="Leblanc C."/>
            <person name="Lerouge P."/>
            <person name="Lohr M."/>
            <person name="Lopez P.J."/>
            <person name="Martens C."/>
            <person name="Maumus F."/>
            <person name="Michel G."/>
            <person name="Miranda-Saavedra D."/>
            <person name="Morales J."/>
            <person name="Moreau H."/>
            <person name="Motomura T."/>
            <person name="Nagasato C."/>
            <person name="Napoli C.A."/>
            <person name="Nelson D.R."/>
            <person name="Nyvall-Collen P."/>
            <person name="Peters A.F."/>
            <person name="Pommier C."/>
            <person name="Potin P."/>
            <person name="Poulain J."/>
            <person name="Quesneville H."/>
            <person name="Read B."/>
            <person name="Rensing S.A."/>
            <person name="Ritter A."/>
            <person name="Rousvoal S."/>
            <person name="Samanta M."/>
            <person name="Samson G."/>
            <person name="Schroeder D.C."/>
            <person name="Segurens B."/>
            <person name="Strittmatter M."/>
            <person name="Tonon T."/>
            <person name="Tregear J.W."/>
            <person name="Valentin K."/>
            <person name="von Dassow P."/>
            <person name="Yamagishi T."/>
            <person name="Van de Peer Y."/>
            <person name="Wincker P."/>
        </authorList>
    </citation>
    <scope>NUCLEOTIDE SEQUENCE [LARGE SCALE GENOMIC DNA]</scope>
    <source>
        <strain evidence="4">Ec32 / CCAP1310/4</strain>
    </source>
</reference>
<organism evidence="3 4">
    <name type="scientific">Ectocarpus siliculosus</name>
    <name type="common">Brown alga</name>
    <name type="synonym">Conferva siliculosa</name>
    <dbReference type="NCBI Taxonomy" id="2880"/>
    <lineage>
        <taxon>Eukaryota</taxon>
        <taxon>Sar</taxon>
        <taxon>Stramenopiles</taxon>
        <taxon>Ochrophyta</taxon>
        <taxon>PX clade</taxon>
        <taxon>Phaeophyceae</taxon>
        <taxon>Ectocarpales</taxon>
        <taxon>Ectocarpaceae</taxon>
        <taxon>Ectocarpus</taxon>
    </lineage>
</organism>
<accession>D8LNZ3</accession>
<protein>
    <submittedName>
        <fullName evidence="3">Uncharacterized protein</fullName>
    </submittedName>
</protein>
<dbReference type="AlphaFoldDB" id="D8LNZ3"/>